<evidence type="ECO:0000313" key="2">
    <source>
        <dbReference type="Proteomes" id="UP000500882"/>
    </source>
</evidence>
<dbReference type="AlphaFoldDB" id="A0A679H8I2"/>
<dbReference type="InterPro" id="IPR018534">
    <property type="entry name" value="Tet_reg_excision_RteC"/>
</dbReference>
<dbReference type="EMBL" id="AP022660">
    <property type="protein sequence ID" value="BCA50789.1"/>
    <property type="molecule type" value="Genomic_DNA"/>
</dbReference>
<evidence type="ECO:0000313" key="1">
    <source>
        <dbReference type="EMBL" id="BCA50789.1"/>
    </source>
</evidence>
<evidence type="ECO:0008006" key="3">
    <source>
        <dbReference type="Google" id="ProtNLM"/>
    </source>
</evidence>
<organism evidence="1 2">
    <name type="scientific">Bacteroides thetaiotaomicron</name>
    <dbReference type="NCBI Taxonomy" id="818"/>
    <lineage>
        <taxon>Bacteria</taxon>
        <taxon>Pseudomonadati</taxon>
        <taxon>Bacteroidota</taxon>
        <taxon>Bacteroidia</taxon>
        <taxon>Bacteroidales</taxon>
        <taxon>Bacteroidaceae</taxon>
        <taxon>Bacteroides</taxon>
    </lineage>
</organism>
<accession>A0A679H8I2</accession>
<gene>
    <name evidence="1" type="ORF">BatF92_27310</name>
</gene>
<sequence>MVYIDLNRIVCGLSKKKIPYLHLIDEAIELIKTEVRIVNLRIKYPEQFQQHANKLFFSPLHLADKTSLINIMEIVSGLFLSQRIIYQNGKPVHLTDLGKTFEWLFNIKLGDYHQKYMDVIKRKPAKLTEFLNELANLIRKEHENKGYR</sequence>
<dbReference type="Proteomes" id="UP000500882">
    <property type="component" value="Chromosome"/>
</dbReference>
<reference evidence="1 2" key="1">
    <citation type="submission" date="2020-02" db="EMBL/GenBank/DDBJ databases">
        <title>Whole-genome sequencing and comparative analysis of the genomes of Bacteroides thetaiotaomicron and Escherichia coli isolated from a healthy resident in Vietnam.</title>
        <authorList>
            <person name="Mohsin M."/>
            <person name="Tanaka K."/>
            <person name="Kawahara R."/>
            <person name="Kondo S."/>
            <person name="Noguchi H."/>
            <person name="Motooka D."/>
            <person name="Nakamura S."/>
            <person name="Khong D.T."/>
            <person name="Nguyen T.N."/>
            <person name="Tran H.T."/>
            <person name="Yamamoto Y."/>
        </authorList>
    </citation>
    <scope>NUCLEOTIDE SEQUENCE [LARGE SCALE GENOMIC DNA]</scope>
    <source>
        <strain evidence="1 2">F9-2</strain>
    </source>
</reference>
<protein>
    <recommendedName>
        <fullName evidence="3">RteC protein</fullName>
    </recommendedName>
</protein>
<proteinExistence type="predicted"/>
<dbReference type="Pfam" id="PF09357">
    <property type="entry name" value="RteC"/>
    <property type="match status" value="1"/>
</dbReference>
<name>A0A679H8I2_BACT4</name>